<evidence type="ECO:0000313" key="2">
    <source>
        <dbReference type="Proteomes" id="UP000737402"/>
    </source>
</evidence>
<name>A0ABS2NYX0_9BACI</name>
<reference evidence="1 2" key="1">
    <citation type="submission" date="2021-01" db="EMBL/GenBank/DDBJ databases">
        <title>Genomic Encyclopedia of Type Strains, Phase IV (KMG-IV): sequencing the most valuable type-strain genomes for metagenomic binning, comparative biology and taxonomic classification.</title>
        <authorList>
            <person name="Goeker M."/>
        </authorList>
    </citation>
    <scope>NUCLEOTIDE SEQUENCE [LARGE SCALE GENOMIC DNA]</scope>
    <source>
        <strain evidence="1 2">DSM 25879</strain>
    </source>
</reference>
<organism evidence="1 2">
    <name type="scientific">Sutcliffiella tianshenii</name>
    <dbReference type="NCBI Taxonomy" id="1463404"/>
    <lineage>
        <taxon>Bacteria</taxon>
        <taxon>Bacillati</taxon>
        <taxon>Bacillota</taxon>
        <taxon>Bacilli</taxon>
        <taxon>Bacillales</taxon>
        <taxon>Bacillaceae</taxon>
        <taxon>Sutcliffiella</taxon>
    </lineage>
</organism>
<protein>
    <submittedName>
        <fullName evidence="1">Uncharacterized protein</fullName>
    </submittedName>
</protein>
<keyword evidence="2" id="KW-1185">Reference proteome</keyword>
<dbReference type="Proteomes" id="UP000737402">
    <property type="component" value="Unassembled WGS sequence"/>
</dbReference>
<dbReference type="EMBL" id="JAFBED010000003">
    <property type="protein sequence ID" value="MBM7619622.1"/>
    <property type="molecule type" value="Genomic_DNA"/>
</dbReference>
<proteinExistence type="predicted"/>
<evidence type="ECO:0000313" key="1">
    <source>
        <dbReference type="EMBL" id="MBM7619622.1"/>
    </source>
</evidence>
<accession>A0ABS2NYX0</accession>
<gene>
    <name evidence="1" type="ORF">JOC95_001474</name>
</gene>
<sequence length="29" mass="3337">MPSVKNKVMLTTIAKKKLLIYLDMGSFCY</sequence>
<comment type="caution">
    <text evidence="1">The sequence shown here is derived from an EMBL/GenBank/DDBJ whole genome shotgun (WGS) entry which is preliminary data.</text>
</comment>